<feature type="transmembrane region" description="Helical" evidence="8">
    <location>
        <begin position="260"/>
        <end position="279"/>
    </location>
</feature>
<feature type="transmembrane region" description="Helical" evidence="8">
    <location>
        <begin position="44"/>
        <end position="64"/>
    </location>
</feature>
<dbReference type="Gene3D" id="1.20.1730.10">
    <property type="entry name" value="Sodium/glucose cotransporter"/>
    <property type="match status" value="1"/>
</dbReference>
<feature type="transmembrane region" description="Helical" evidence="8">
    <location>
        <begin position="120"/>
        <end position="138"/>
    </location>
</feature>
<organism evidence="9 10">
    <name type="scientific">Candidatus Babela massiliensis</name>
    <dbReference type="NCBI Taxonomy" id="673862"/>
    <lineage>
        <taxon>Bacteria</taxon>
        <taxon>Candidatus Babelota</taxon>
        <taxon>Candidatus Babeliae</taxon>
        <taxon>Candidatus Babeliales</taxon>
        <taxon>Candidatus Babeliaceae</taxon>
        <taxon>Candidatus Babela</taxon>
    </lineage>
</organism>
<evidence type="ECO:0000256" key="8">
    <source>
        <dbReference type="SAM" id="Phobius"/>
    </source>
</evidence>
<reference evidence="9 10" key="1">
    <citation type="journal article" date="2015" name="Biol. Direct">
        <title>Babela massiliensis, a representative of a widespread bacterial phylum with unusual adaptations to parasitism in amoebae.</title>
        <authorList>
            <person name="Pagnier I."/>
            <person name="Yutin N."/>
            <person name="Croce O."/>
            <person name="Makarova K.S."/>
            <person name="Wolf Y.I."/>
            <person name="Benamar S."/>
            <person name="Raoult D."/>
            <person name="Koonin E.V."/>
            <person name="La Scola B."/>
        </authorList>
    </citation>
    <scope>NUCLEOTIDE SEQUENCE [LARGE SCALE GENOMIC DNA]</scope>
    <source>
        <strain evidence="10">BABL1</strain>
    </source>
</reference>
<feature type="transmembrane region" description="Helical" evidence="8">
    <location>
        <begin position="180"/>
        <end position="201"/>
    </location>
</feature>
<evidence type="ECO:0000256" key="6">
    <source>
        <dbReference type="ARBA" id="ARBA00023136"/>
    </source>
</evidence>
<dbReference type="GO" id="GO:0005886">
    <property type="term" value="C:plasma membrane"/>
    <property type="evidence" value="ECO:0007669"/>
    <property type="project" value="TreeGrafter"/>
</dbReference>
<feature type="transmembrane region" description="Helical" evidence="8">
    <location>
        <begin position="443"/>
        <end position="460"/>
    </location>
</feature>
<accession>V6DFA9</accession>
<keyword evidence="5 8" id="KW-1133">Transmembrane helix</keyword>
<evidence type="ECO:0000256" key="7">
    <source>
        <dbReference type="RuleBase" id="RU362091"/>
    </source>
</evidence>
<keyword evidence="3" id="KW-0813">Transport</keyword>
<keyword evidence="10" id="KW-1185">Reference proteome</keyword>
<dbReference type="EMBL" id="HG793133">
    <property type="protein sequence ID" value="CDK30239.1"/>
    <property type="molecule type" value="Genomic_DNA"/>
</dbReference>
<dbReference type="Pfam" id="PF00474">
    <property type="entry name" value="SSF"/>
    <property type="match status" value="1"/>
</dbReference>
<dbReference type="GO" id="GO:0022857">
    <property type="term" value="F:transmembrane transporter activity"/>
    <property type="evidence" value="ECO:0007669"/>
    <property type="project" value="InterPro"/>
</dbReference>
<evidence type="ECO:0000313" key="9">
    <source>
        <dbReference type="EMBL" id="CDK30239.1"/>
    </source>
</evidence>
<comment type="similarity">
    <text evidence="2 7">Belongs to the sodium:solute symporter (SSF) (TC 2.A.21) family.</text>
</comment>
<dbReference type="STRING" id="673862.BABL1_gene_934"/>
<dbReference type="CDD" id="cd10322">
    <property type="entry name" value="SLC5sbd"/>
    <property type="match status" value="1"/>
</dbReference>
<proteinExistence type="inferred from homology"/>
<sequence>MDATLFFSLFFILCIIYISISFFVSKSVKSVEDYFLAGRNLGFFQISISLIATQLGGGFILGISDQAYKFGYYGLFYVFGICLGFMLLGFGIASKLRAFNVDTIAQLFEVYYDSKFLRKMASLTSILSLTGIFAAQIIGSKCLLVSLNLYNPILFIGLWFLIIVYAMLGGFKAIVQSDIIQLSLIILVFLSLFVLDLIFNFSQTLSVFKFGWTNPIFLRDIKLQEIVGIAIIPALYSLIEQDLAQVFFASKNGKLAKVSALFASVFLLFFALVPLYFGIKSRMLGFDIGITSNALITLFDRQYDSLVVVLVTYGVLAAIISTANGVLCAISSNIVKDFDLPKLSSSNQLILSKVVMFLVGIIGIILAFNFSDIIQVLIDSYSVPISSILISLLALYFYADPTQKNKIRFSKTAAYLSFFGGLITFLTLLFLKKNMLFSAEIDALLVSLTCYILGFLVDCFNRTKS</sequence>
<comment type="subcellular location">
    <subcellularLocation>
        <location evidence="1">Membrane</location>
        <topology evidence="1">Multi-pass membrane protein</topology>
    </subcellularLocation>
</comment>
<feature type="transmembrane region" description="Helical" evidence="8">
    <location>
        <begin position="6"/>
        <end position="24"/>
    </location>
</feature>
<evidence type="ECO:0000256" key="3">
    <source>
        <dbReference type="ARBA" id="ARBA00022448"/>
    </source>
</evidence>
<dbReference type="PROSITE" id="PS50283">
    <property type="entry name" value="NA_SOLUT_SYMP_3"/>
    <property type="match status" value="1"/>
</dbReference>
<dbReference type="AlphaFoldDB" id="V6DFA9"/>
<evidence type="ECO:0000256" key="5">
    <source>
        <dbReference type="ARBA" id="ARBA00022989"/>
    </source>
</evidence>
<dbReference type="PANTHER" id="PTHR48086:SF7">
    <property type="entry name" value="SODIUM-SOLUTE SYMPORTER-RELATED"/>
    <property type="match status" value="1"/>
</dbReference>
<evidence type="ECO:0000256" key="2">
    <source>
        <dbReference type="ARBA" id="ARBA00006434"/>
    </source>
</evidence>
<keyword evidence="4 8" id="KW-0812">Transmembrane</keyword>
<name>V6DFA9_9BACT</name>
<protein>
    <submittedName>
        <fullName evidence="9">Na+/proline symporter</fullName>
    </submittedName>
</protein>
<feature type="transmembrane region" description="Helical" evidence="8">
    <location>
        <begin position="350"/>
        <end position="369"/>
    </location>
</feature>
<feature type="transmembrane region" description="Helical" evidence="8">
    <location>
        <begin position="381"/>
        <end position="400"/>
    </location>
</feature>
<feature type="transmembrane region" description="Helical" evidence="8">
    <location>
        <begin position="412"/>
        <end position="431"/>
    </location>
</feature>
<dbReference type="eggNOG" id="COG0591">
    <property type="taxonomic scope" value="Bacteria"/>
</dbReference>
<gene>
    <name evidence="9" type="primary">actP</name>
    <name evidence="9" type="ORF">BABL1_gene_934</name>
</gene>
<evidence type="ECO:0000256" key="1">
    <source>
        <dbReference type="ARBA" id="ARBA00004141"/>
    </source>
</evidence>
<feature type="transmembrane region" description="Helical" evidence="8">
    <location>
        <begin position="306"/>
        <end position="330"/>
    </location>
</feature>
<evidence type="ECO:0000256" key="4">
    <source>
        <dbReference type="ARBA" id="ARBA00022692"/>
    </source>
</evidence>
<feature type="transmembrane region" description="Helical" evidence="8">
    <location>
        <begin position="70"/>
        <end position="90"/>
    </location>
</feature>
<dbReference type="HOGENOM" id="CLU_643280_0_0_7"/>
<feature type="transmembrane region" description="Helical" evidence="8">
    <location>
        <begin position="150"/>
        <end position="168"/>
    </location>
</feature>
<dbReference type="KEGG" id="dpb:BABL1_gene_934"/>
<dbReference type="InterPro" id="IPR050277">
    <property type="entry name" value="Sodium:Solute_Symporter"/>
</dbReference>
<dbReference type="InterPro" id="IPR001734">
    <property type="entry name" value="Na/solute_symporter"/>
</dbReference>
<evidence type="ECO:0000313" key="10">
    <source>
        <dbReference type="Proteomes" id="UP000018769"/>
    </source>
</evidence>
<dbReference type="Proteomes" id="UP000018769">
    <property type="component" value="Chromosome I"/>
</dbReference>
<dbReference type="OrthoDB" id="9814523at2"/>
<dbReference type="PANTHER" id="PTHR48086">
    <property type="entry name" value="SODIUM/PROLINE SYMPORTER-RELATED"/>
    <property type="match status" value="1"/>
</dbReference>
<keyword evidence="6 8" id="KW-0472">Membrane</keyword>
<dbReference type="RefSeq" id="WP_023791119.1">
    <property type="nucleotide sequence ID" value="NC_023003.1"/>
</dbReference>
<dbReference type="InterPro" id="IPR038377">
    <property type="entry name" value="Na/Glc_symporter_sf"/>
</dbReference>